<dbReference type="CDD" id="cd06581">
    <property type="entry name" value="TM_PBP1_LivM_like"/>
    <property type="match status" value="1"/>
</dbReference>
<keyword evidence="4 6" id="KW-1133">Transmembrane helix</keyword>
<dbReference type="PANTHER" id="PTHR30482">
    <property type="entry name" value="HIGH-AFFINITY BRANCHED-CHAIN AMINO ACID TRANSPORT SYSTEM PERMEASE"/>
    <property type="match status" value="1"/>
</dbReference>
<evidence type="ECO:0000256" key="1">
    <source>
        <dbReference type="ARBA" id="ARBA00004651"/>
    </source>
</evidence>
<feature type="transmembrane region" description="Helical" evidence="6">
    <location>
        <begin position="27"/>
        <end position="48"/>
    </location>
</feature>
<evidence type="ECO:0000256" key="4">
    <source>
        <dbReference type="ARBA" id="ARBA00022989"/>
    </source>
</evidence>
<evidence type="ECO:0000256" key="5">
    <source>
        <dbReference type="ARBA" id="ARBA00023136"/>
    </source>
</evidence>
<dbReference type="PANTHER" id="PTHR30482:SF10">
    <property type="entry name" value="HIGH-AFFINITY BRANCHED-CHAIN AMINO ACID TRANSPORT PROTEIN BRAE"/>
    <property type="match status" value="1"/>
</dbReference>
<feature type="transmembrane region" description="Helical" evidence="6">
    <location>
        <begin position="303"/>
        <end position="328"/>
    </location>
</feature>
<feature type="transmembrane region" description="Helical" evidence="6">
    <location>
        <begin position="85"/>
        <end position="104"/>
    </location>
</feature>
<keyword evidence="3 6" id="KW-0812">Transmembrane</keyword>
<comment type="subcellular location">
    <subcellularLocation>
        <location evidence="1">Cell membrane</location>
        <topology evidence="1">Multi-pass membrane protein</topology>
    </subcellularLocation>
</comment>
<dbReference type="Pfam" id="PF02653">
    <property type="entry name" value="BPD_transp_2"/>
    <property type="match status" value="1"/>
</dbReference>
<feature type="transmembrane region" description="Helical" evidence="6">
    <location>
        <begin position="208"/>
        <end position="229"/>
    </location>
</feature>
<feature type="transmembrane region" description="Helical" evidence="6">
    <location>
        <begin position="60"/>
        <end position="79"/>
    </location>
</feature>
<dbReference type="STRING" id="340177.Cag_0851"/>
<accession>Q3ASA9</accession>
<feature type="transmembrane region" description="Helical" evidence="6">
    <location>
        <begin position="156"/>
        <end position="175"/>
    </location>
</feature>
<evidence type="ECO:0000313" key="7">
    <source>
        <dbReference type="EMBL" id="ABB28116.1"/>
    </source>
</evidence>
<dbReference type="AlphaFoldDB" id="Q3ASA9"/>
<evidence type="ECO:0000256" key="2">
    <source>
        <dbReference type="ARBA" id="ARBA00022475"/>
    </source>
</evidence>
<keyword evidence="5 6" id="KW-0472">Membrane</keyword>
<dbReference type="InterPro" id="IPR043428">
    <property type="entry name" value="LivM-like"/>
</dbReference>
<organism evidence="7">
    <name type="scientific">Chlorobium chlorochromatii (strain CaD3)</name>
    <dbReference type="NCBI Taxonomy" id="340177"/>
    <lineage>
        <taxon>Bacteria</taxon>
        <taxon>Pseudomonadati</taxon>
        <taxon>Chlorobiota</taxon>
        <taxon>Chlorobiia</taxon>
        <taxon>Chlorobiales</taxon>
        <taxon>Chlorobiaceae</taxon>
        <taxon>Chlorobium/Pelodictyon group</taxon>
        <taxon>Chlorobium</taxon>
    </lineage>
</organism>
<dbReference type="KEGG" id="cch:Cag_0851"/>
<proteinExistence type="predicted"/>
<dbReference type="OrthoDB" id="9789927at2"/>
<evidence type="ECO:0000256" key="3">
    <source>
        <dbReference type="ARBA" id="ARBA00022692"/>
    </source>
</evidence>
<protein>
    <submittedName>
        <fullName evidence="7">Amino acid/amide ABC transporter membrane protein 2, HAAT family</fullName>
    </submittedName>
</protein>
<sequence>MKQMLFIAAFGVVAAIVPLLVGDNNPYILGILISLLMMAALSSAWNILGGYTGQYSFGHAAYFGAGAYTTLLLVLNFNFNPLLSIALGIITSVIIALITGSIVFRLRGHYFGLASIAVAEIVRLAVLNFEFTGGAQGLLLADLAMWDIDLNSKLPFYYGMLIVLLATLAITAYTVKAKTGYYLQAIREDQDAASSLGINISYYKNKSLVISAALTSLLGSLYGLYIRFIDTHAVLDLRLSIEIILTAIIGGVGTLWGPVLGALVLVPLAEVLRSNLLGDMLVKAGIVSETSAIGIFLKENLAHAHVLVYGIITVLCILYLPKGILGLLRRAKK</sequence>
<evidence type="ECO:0000256" key="6">
    <source>
        <dbReference type="SAM" id="Phobius"/>
    </source>
</evidence>
<dbReference type="HOGENOM" id="CLU_031365_2_0_10"/>
<name>Q3ASA9_CHLCH</name>
<feature type="transmembrane region" description="Helical" evidence="6">
    <location>
        <begin position="5"/>
        <end position="21"/>
    </location>
</feature>
<feature type="transmembrane region" description="Helical" evidence="6">
    <location>
        <begin position="241"/>
        <end position="268"/>
    </location>
</feature>
<dbReference type="EMBL" id="CP000108">
    <property type="protein sequence ID" value="ABB28116.1"/>
    <property type="molecule type" value="Genomic_DNA"/>
</dbReference>
<dbReference type="GO" id="GO:0005886">
    <property type="term" value="C:plasma membrane"/>
    <property type="evidence" value="ECO:0007669"/>
    <property type="project" value="UniProtKB-SubCell"/>
</dbReference>
<dbReference type="InterPro" id="IPR001851">
    <property type="entry name" value="ABC_transp_permease"/>
</dbReference>
<keyword evidence="2" id="KW-1003">Cell membrane</keyword>
<gene>
    <name evidence="7" type="ordered locus">Cag_0851</name>
</gene>
<dbReference type="eggNOG" id="COG4177">
    <property type="taxonomic scope" value="Bacteria"/>
</dbReference>
<reference evidence="7" key="1">
    <citation type="submission" date="2005-08" db="EMBL/GenBank/DDBJ databases">
        <title>Complete sequence of Chlorobium chlorochromatii CaD3.</title>
        <authorList>
            <person name="Copeland A."/>
            <person name="Lucas S."/>
            <person name="Lapidus A."/>
            <person name="Barry K."/>
            <person name="Detter J.C."/>
            <person name="Glavina T."/>
            <person name="Hammon N."/>
            <person name="Israni S."/>
            <person name="Pitluck S."/>
            <person name="Bryant D."/>
            <person name="Schmutz J."/>
            <person name="Larimer F."/>
            <person name="Land M."/>
            <person name="Kyrpides N."/>
            <person name="Ivanova N."/>
            <person name="Richardson P."/>
        </authorList>
    </citation>
    <scope>NUCLEOTIDE SEQUENCE [LARGE SCALE GENOMIC DNA]</scope>
    <source>
        <strain evidence="7">CaD3</strain>
    </source>
</reference>
<dbReference type="GO" id="GO:0015658">
    <property type="term" value="F:branched-chain amino acid transmembrane transporter activity"/>
    <property type="evidence" value="ECO:0007669"/>
    <property type="project" value="InterPro"/>
</dbReference>